<dbReference type="AlphaFoldDB" id="A0A2S3U0M3"/>
<evidence type="ECO:0000313" key="1">
    <source>
        <dbReference type="EMBL" id="POD81557.1"/>
    </source>
</evidence>
<dbReference type="EMBL" id="NKCZ01000130">
    <property type="protein sequence ID" value="POD81557.1"/>
    <property type="molecule type" value="Genomic_DNA"/>
</dbReference>
<dbReference type="GO" id="GO:0004034">
    <property type="term" value="F:aldose 1-epimerase activity"/>
    <property type="evidence" value="ECO:0007669"/>
    <property type="project" value="UniProtKB-EC"/>
</dbReference>
<accession>A0A2S3U0M3</accession>
<protein>
    <submittedName>
        <fullName evidence="1">Aldose 1-epimerase</fullName>
        <ecNumber evidence="1">5.1.3.3</ecNumber>
    </submittedName>
</protein>
<sequence>MSGSYGSEGIMKIIEHQGNGINYYTLVNNQSYERHYYGLGRHSHRDQNP</sequence>
<organism evidence="1 2">
    <name type="scientific">Lactiplantibacillus plantarum subsp. plantarum</name>
    <dbReference type="NCBI Taxonomy" id="337330"/>
    <lineage>
        <taxon>Bacteria</taxon>
        <taxon>Bacillati</taxon>
        <taxon>Bacillota</taxon>
        <taxon>Bacilli</taxon>
        <taxon>Lactobacillales</taxon>
        <taxon>Lactobacillaceae</taxon>
        <taxon>Lactiplantibacillus</taxon>
    </lineage>
</organism>
<dbReference type="Proteomes" id="UP000236990">
    <property type="component" value="Unassembled WGS sequence"/>
</dbReference>
<reference evidence="1 2" key="1">
    <citation type="submission" date="2017-06" db="EMBL/GenBank/DDBJ databases">
        <title>Genome sequence of Lactobacillus plantarum subsp. plantarum strain SRCM101258.</title>
        <authorList>
            <person name="Cho S.H."/>
        </authorList>
    </citation>
    <scope>NUCLEOTIDE SEQUENCE [LARGE SCALE GENOMIC DNA]</scope>
    <source>
        <strain evidence="1 2">SRCM101258</strain>
    </source>
</reference>
<dbReference type="EC" id="5.1.3.3" evidence="1"/>
<evidence type="ECO:0000313" key="2">
    <source>
        <dbReference type="Proteomes" id="UP000236990"/>
    </source>
</evidence>
<proteinExistence type="predicted"/>
<keyword evidence="1" id="KW-0413">Isomerase</keyword>
<comment type="caution">
    <text evidence="1">The sequence shown here is derived from an EMBL/GenBank/DDBJ whole genome shotgun (WGS) entry which is preliminary data.</text>
</comment>
<name>A0A2S3U0M3_LACPN</name>
<gene>
    <name evidence="1" type="ORF">S101258_03565</name>
</gene>